<reference evidence="1" key="2">
    <citation type="journal article" date="2024" name="Plant">
        <title>Genomic evolution and insights into agronomic trait innovations of Sesamum species.</title>
        <authorList>
            <person name="Miao H."/>
            <person name="Wang L."/>
            <person name="Qu L."/>
            <person name="Liu H."/>
            <person name="Sun Y."/>
            <person name="Le M."/>
            <person name="Wang Q."/>
            <person name="Wei S."/>
            <person name="Zheng Y."/>
            <person name="Lin W."/>
            <person name="Duan Y."/>
            <person name="Cao H."/>
            <person name="Xiong S."/>
            <person name="Wang X."/>
            <person name="Wei L."/>
            <person name="Li C."/>
            <person name="Ma Q."/>
            <person name="Ju M."/>
            <person name="Zhao R."/>
            <person name="Li G."/>
            <person name="Mu C."/>
            <person name="Tian Q."/>
            <person name="Mei H."/>
            <person name="Zhang T."/>
            <person name="Gao T."/>
            <person name="Zhang H."/>
        </authorList>
    </citation>
    <scope>NUCLEOTIDE SEQUENCE</scope>
    <source>
        <strain evidence="1">KEN8</strain>
    </source>
</reference>
<organism evidence="1">
    <name type="scientific">Sesamum calycinum</name>
    <dbReference type="NCBI Taxonomy" id="2727403"/>
    <lineage>
        <taxon>Eukaryota</taxon>
        <taxon>Viridiplantae</taxon>
        <taxon>Streptophyta</taxon>
        <taxon>Embryophyta</taxon>
        <taxon>Tracheophyta</taxon>
        <taxon>Spermatophyta</taxon>
        <taxon>Magnoliopsida</taxon>
        <taxon>eudicotyledons</taxon>
        <taxon>Gunneridae</taxon>
        <taxon>Pentapetalae</taxon>
        <taxon>asterids</taxon>
        <taxon>lamiids</taxon>
        <taxon>Lamiales</taxon>
        <taxon>Pedaliaceae</taxon>
        <taxon>Sesamum</taxon>
    </lineage>
</organism>
<accession>A0AAW2PRY9</accession>
<evidence type="ECO:0000313" key="1">
    <source>
        <dbReference type="EMBL" id="KAL0357698.1"/>
    </source>
</evidence>
<gene>
    <name evidence="1" type="ORF">Scaly_1455500</name>
</gene>
<dbReference type="AlphaFoldDB" id="A0AAW2PRY9"/>
<name>A0AAW2PRY9_9LAMI</name>
<dbReference type="PANTHER" id="PTHR33710">
    <property type="entry name" value="BNAC02G09200D PROTEIN"/>
    <property type="match status" value="1"/>
</dbReference>
<dbReference type="PANTHER" id="PTHR33710:SF71">
    <property type="entry name" value="ENDONUCLEASE_EXONUCLEASE_PHOSPHATASE DOMAIN-CONTAINING PROTEIN"/>
    <property type="match status" value="1"/>
</dbReference>
<comment type="caution">
    <text evidence="1">The sequence shown here is derived from an EMBL/GenBank/DDBJ whole genome shotgun (WGS) entry which is preliminary data.</text>
</comment>
<protein>
    <recommendedName>
        <fullName evidence="2">Endonuclease/exonuclease/phosphatase</fullName>
    </recommendedName>
</protein>
<dbReference type="EMBL" id="JACGWM010000008">
    <property type="protein sequence ID" value="KAL0357698.1"/>
    <property type="molecule type" value="Genomic_DNA"/>
</dbReference>
<reference evidence="1" key="1">
    <citation type="submission" date="2020-06" db="EMBL/GenBank/DDBJ databases">
        <authorList>
            <person name="Li T."/>
            <person name="Hu X."/>
            <person name="Zhang T."/>
            <person name="Song X."/>
            <person name="Zhang H."/>
            <person name="Dai N."/>
            <person name="Sheng W."/>
            <person name="Hou X."/>
            <person name="Wei L."/>
        </authorList>
    </citation>
    <scope>NUCLEOTIDE SEQUENCE</scope>
    <source>
        <strain evidence="1">KEN8</strain>
        <tissue evidence="1">Leaf</tissue>
    </source>
</reference>
<sequence>MIWDLVELHILGVTIIRPHTQSERLDRACSSLSWSSLFPEARVLHIESPYSDHAPLIIELRPKMKWDLSGCRKRFRFEAAWTQEPDCEAIVTTAWLVPDSPQPECRLHEKLASVSARLSCWGRTFGREARERITELERLLVETNNAIMTTVDRSRALQEKVELAKLILQEEIFWKQRSKNLWLKEGDRNSNFFHAKASYRHQINSIRRLRTLDGSWIESVEGIQRCILEYFEVCSHRVDLRQMISVVAQKTFSP</sequence>
<proteinExistence type="predicted"/>
<evidence type="ECO:0008006" key="2">
    <source>
        <dbReference type="Google" id="ProtNLM"/>
    </source>
</evidence>